<feature type="domain" description="DUF6533" evidence="1">
    <location>
        <begin position="23"/>
        <end position="51"/>
    </location>
</feature>
<dbReference type="EMBL" id="KV424097">
    <property type="protein sequence ID" value="KZT51664.1"/>
    <property type="molecule type" value="Genomic_DNA"/>
</dbReference>
<name>A0A165CY83_9BASI</name>
<evidence type="ECO:0000259" key="1">
    <source>
        <dbReference type="Pfam" id="PF20151"/>
    </source>
</evidence>
<keyword evidence="3" id="KW-1185">Reference proteome</keyword>
<protein>
    <recommendedName>
        <fullName evidence="1">DUF6533 domain-containing protein</fullName>
    </recommendedName>
</protein>
<proteinExistence type="predicted"/>
<gene>
    <name evidence="2" type="ORF">CALCODRAFT_503279</name>
</gene>
<reference evidence="2 3" key="1">
    <citation type="journal article" date="2016" name="Mol. Biol. Evol.">
        <title>Comparative Genomics of Early-Diverging Mushroom-Forming Fungi Provides Insights into the Origins of Lignocellulose Decay Capabilities.</title>
        <authorList>
            <person name="Nagy L.G."/>
            <person name="Riley R."/>
            <person name="Tritt A."/>
            <person name="Adam C."/>
            <person name="Daum C."/>
            <person name="Floudas D."/>
            <person name="Sun H."/>
            <person name="Yadav J.S."/>
            <person name="Pangilinan J."/>
            <person name="Larsson K.H."/>
            <person name="Matsuura K."/>
            <person name="Barry K."/>
            <person name="Labutti K."/>
            <person name="Kuo R."/>
            <person name="Ohm R.A."/>
            <person name="Bhattacharya S.S."/>
            <person name="Shirouzu T."/>
            <person name="Yoshinaga Y."/>
            <person name="Martin F.M."/>
            <person name="Grigoriev I.V."/>
            <person name="Hibbett D.S."/>
        </authorList>
    </citation>
    <scope>NUCLEOTIDE SEQUENCE [LARGE SCALE GENOMIC DNA]</scope>
    <source>
        <strain evidence="2 3">HHB12733</strain>
    </source>
</reference>
<dbReference type="InterPro" id="IPR045340">
    <property type="entry name" value="DUF6533"/>
</dbReference>
<accession>A0A165CY83</accession>
<dbReference type="AlphaFoldDB" id="A0A165CY83"/>
<evidence type="ECO:0000313" key="2">
    <source>
        <dbReference type="EMBL" id="KZT51664.1"/>
    </source>
</evidence>
<organism evidence="2 3">
    <name type="scientific">Calocera cornea HHB12733</name>
    <dbReference type="NCBI Taxonomy" id="1353952"/>
    <lineage>
        <taxon>Eukaryota</taxon>
        <taxon>Fungi</taxon>
        <taxon>Dikarya</taxon>
        <taxon>Basidiomycota</taxon>
        <taxon>Agaricomycotina</taxon>
        <taxon>Dacrymycetes</taxon>
        <taxon>Dacrymycetales</taxon>
        <taxon>Dacrymycetaceae</taxon>
        <taxon>Calocera</taxon>
    </lineage>
</organism>
<dbReference type="Pfam" id="PF20151">
    <property type="entry name" value="DUF6533"/>
    <property type="match status" value="1"/>
</dbReference>
<evidence type="ECO:0000313" key="3">
    <source>
        <dbReference type="Proteomes" id="UP000076842"/>
    </source>
</evidence>
<sequence length="71" mass="8060">MDTSALAELFQTLGDLRSYHSGTVAALALLGYDIFIMMDQEVQHIWMARWSSYCKGPLYSLSFPWNIHSSS</sequence>
<dbReference type="OrthoDB" id="3349377at2759"/>
<dbReference type="Proteomes" id="UP000076842">
    <property type="component" value="Unassembled WGS sequence"/>
</dbReference>
<dbReference type="InParanoid" id="A0A165CY83"/>